<gene>
    <name evidence="6" type="ORF">ACFSSA_08845</name>
</gene>
<evidence type="ECO:0000259" key="5">
    <source>
        <dbReference type="PROSITE" id="PS50977"/>
    </source>
</evidence>
<dbReference type="InterPro" id="IPR036271">
    <property type="entry name" value="Tet_transcr_reg_TetR-rel_C_sf"/>
</dbReference>
<keyword evidence="3" id="KW-0804">Transcription</keyword>
<dbReference type="PRINTS" id="PR00455">
    <property type="entry name" value="HTHTETR"/>
</dbReference>
<dbReference type="InterPro" id="IPR009057">
    <property type="entry name" value="Homeodomain-like_sf"/>
</dbReference>
<dbReference type="SUPFAM" id="SSF46689">
    <property type="entry name" value="Homeodomain-like"/>
    <property type="match status" value="1"/>
</dbReference>
<accession>A0ABW5DBG8</accession>
<feature type="DNA-binding region" description="H-T-H motif" evidence="4">
    <location>
        <begin position="25"/>
        <end position="44"/>
    </location>
</feature>
<dbReference type="RefSeq" id="WP_386820070.1">
    <property type="nucleotide sequence ID" value="NZ_JBHUIT010000014.1"/>
</dbReference>
<dbReference type="InterPro" id="IPR001647">
    <property type="entry name" value="HTH_TetR"/>
</dbReference>
<dbReference type="Pfam" id="PF00440">
    <property type="entry name" value="TetR_N"/>
    <property type="match status" value="1"/>
</dbReference>
<comment type="caution">
    <text evidence="6">The sequence shown here is derived from an EMBL/GenBank/DDBJ whole genome shotgun (WGS) entry which is preliminary data.</text>
</comment>
<evidence type="ECO:0000256" key="3">
    <source>
        <dbReference type="ARBA" id="ARBA00023163"/>
    </source>
</evidence>
<keyword evidence="2 4" id="KW-0238">DNA-binding</keyword>
<name>A0ABW5DBG8_9BACT</name>
<evidence type="ECO:0000313" key="7">
    <source>
        <dbReference type="Proteomes" id="UP001597375"/>
    </source>
</evidence>
<dbReference type="PROSITE" id="PS50977">
    <property type="entry name" value="HTH_TETR_2"/>
    <property type="match status" value="1"/>
</dbReference>
<evidence type="ECO:0000256" key="2">
    <source>
        <dbReference type="ARBA" id="ARBA00023125"/>
    </source>
</evidence>
<evidence type="ECO:0000256" key="4">
    <source>
        <dbReference type="PROSITE-ProRule" id="PRU00335"/>
    </source>
</evidence>
<organism evidence="6 7">
    <name type="scientific">Luteolibacter algae</name>
    <dbReference type="NCBI Taxonomy" id="454151"/>
    <lineage>
        <taxon>Bacteria</taxon>
        <taxon>Pseudomonadati</taxon>
        <taxon>Verrucomicrobiota</taxon>
        <taxon>Verrucomicrobiia</taxon>
        <taxon>Verrucomicrobiales</taxon>
        <taxon>Verrucomicrobiaceae</taxon>
        <taxon>Luteolibacter</taxon>
    </lineage>
</organism>
<dbReference type="Pfam" id="PF21993">
    <property type="entry name" value="TetR_C_13_2"/>
    <property type="match status" value="1"/>
</dbReference>
<dbReference type="Proteomes" id="UP001597375">
    <property type="component" value="Unassembled WGS sequence"/>
</dbReference>
<dbReference type="EMBL" id="JBHUIT010000014">
    <property type="protein sequence ID" value="MFD2256780.1"/>
    <property type="molecule type" value="Genomic_DNA"/>
</dbReference>
<reference evidence="7" key="1">
    <citation type="journal article" date="2019" name="Int. J. Syst. Evol. Microbiol.">
        <title>The Global Catalogue of Microorganisms (GCM) 10K type strain sequencing project: providing services to taxonomists for standard genome sequencing and annotation.</title>
        <authorList>
            <consortium name="The Broad Institute Genomics Platform"/>
            <consortium name="The Broad Institute Genome Sequencing Center for Infectious Disease"/>
            <person name="Wu L."/>
            <person name="Ma J."/>
        </authorList>
    </citation>
    <scope>NUCLEOTIDE SEQUENCE [LARGE SCALE GENOMIC DNA]</scope>
    <source>
        <strain evidence="7">CGMCC 4.7106</strain>
    </source>
</reference>
<dbReference type="PANTHER" id="PTHR47506">
    <property type="entry name" value="TRANSCRIPTIONAL REGULATORY PROTEIN"/>
    <property type="match status" value="1"/>
</dbReference>
<dbReference type="InterPro" id="IPR054156">
    <property type="entry name" value="YxaF_TetR_C"/>
</dbReference>
<proteinExistence type="predicted"/>
<keyword evidence="1" id="KW-0805">Transcription regulation</keyword>
<evidence type="ECO:0000256" key="1">
    <source>
        <dbReference type="ARBA" id="ARBA00023015"/>
    </source>
</evidence>
<feature type="domain" description="HTH tetR-type" evidence="5">
    <location>
        <begin position="2"/>
        <end position="62"/>
    </location>
</feature>
<dbReference type="Gene3D" id="1.10.357.10">
    <property type="entry name" value="Tetracycline Repressor, domain 2"/>
    <property type="match status" value="1"/>
</dbReference>
<sequence length="184" mass="20391">MSDTRSRILDTAEEMVRAGGYNGFSFREIASLIGIKSASVHHHFPTKEALTLEVARRYHENFFAALGAPKPAGHDPEAQLELYCQVFKKAFQSSQRACLCGVLTSEAEQLPDSVREVVIEFVQANIAWLEQALEKTPNDANARKRAELVYSALEGAMGVASLQQDHRWIDRVSEAVCLTALSQI</sequence>
<protein>
    <submittedName>
        <fullName evidence="6">TetR/AcrR family transcriptional regulator</fullName>
    </submittedName>
</protein>
<dbReference type="SUPFAM" id="SSF48498">
    <property type="entry name" value="Tetracyclin repressor-like, C-terminal domain"/>
    <property type="match status" value="1"/>
</dbReference>
<dbReference type="PANTHER" id="PTHR47506:SF1">
    <property type="entry name" value="HTH-TYPE TRANSCRIPTIONAL REGULATOR YJDC"/>
    <property type="match status" value="1"/>
</dbReference>
<evidence type="ECO:0000313" key="6">
    <source>
        <dbReference type="EMBL" id="MFD2256780.1"/>
    </source>
</evidence>
<keyword evidence="7" id="KW-1185">Reference proteome</keyword>